<gene>
    <name evidence="2" type="ORF">PUN28_008396</name>
</gene>
<protein>
    <recommendedName>
        <fullName evidence="4">Secreted protein</fullName>
    </recommendedName>
</protein>
<dbReference type="AlphaFoldDB" id="A0AAW2FZ57"/>
<name>A0AAW2FZ57_9HYME</name>
<evidence type="ECO:0000256" key="1">
    <source>
        <dbReference type="SAM" id="MobiDB-lite"/>
    </source>
</evidence>
<dbReference type="Proteomes" id="UP001430953">
    <property type="component" value="Unassembled WGS sequence"/>
</dbReference>
<evidence type="ECO:0008006" key="4">
    <source>
        <dbReference type="Google" id="ProtNLM"/>
    </source>
</evidence>
<keyword evidence="3" id="KW-1185">Reference proteome</keyword>
<accession>A0AAW2FZ57</accession>
<feature type="region of interest" description="Disordered" evidence="1">
    <location>
        <begin position="62"/>
        <end position="100"/>
    </location>
</feature>
<organism evidence="2 3">
    <name type="scientific">Cardiocondyla obscurior</name>
    <dbReference type="NCBI Taxonomy" id="286306"/>
    <lineage>
        <taxon>Eukaryota</taxon>
        <taxon>Metazoa</taxon>
        <taxon>Ecdysozoa</taxon>
        <taxon>Arthropoda</taxon>
        <taxon>Hexapoda</taxon>
        <taxon>Insecta</taxon>
        <taxon>Pterygota</taxon>
        <taxon>Neoptera</taxon>
        <taxon>Endopterygota</taxon>
        <taxon>Hymenoptera</taxon>
        <taxon>Apocrita</taxon>
        <taxon>Aculeata</taxon>
        <taxon>Formicoidea</taxon>
        <taxon>Formicidae</taxon>
        <taxon>Myrmicinae</taxon>
        <taxon>Cardiocondyla</taxon>
    </lineage>
</organism>
<evidence type="ECO:0000313" key="3">
    <source>
        <dbReference type="Proteomes" id="UP001430953"/>
    </source>
</evidence>
<reference evidence="2 3" key="1">
    <citation type="submission" date="2023-03" db="EMBL/GenBank/DDBJ databases">
        <title>High recombination rates correlate with genetic variation in Cardiocondyla obscurior ants.</title>
        <authorList>
            <person name="Errbii M."/>
        </authorList>
    </citation>
    <scope>NUCLEOTIDE SEQUENCE [LARGE SCALE GENOMIC DNA]</scope>
    <source>
        <strain evidence="2">Alpha-2009</strain>
        <tissue evidence="2">Whole body</tissue>
    </source>
</reference>
<sequence>MTRQILVRCLASFAINAETSIEDKYESRDICNKTISHPPNDMDTDDSFAKKKNVRNPEFIGSLIRHREHSSVNSPHCIRRKGKRTKKLRRRKEGKKKKEK</sequence>
<dbReference type="EMBL" id="JADYXP020000007">
    <property type="protein sequence ID" value="KAL0120693.1"/>
    <property type="molecule type" value="Genomic_DNA"/>
</dbReference>
<proteinExistence type="predicted"/>
<comment type="caution">
    <text evidence="2">The sequence shown here is derived from an EMBL/GenBank/DDBJ whole genome shotgun (WGS) entry which is preliminary data.</text>
</comment>
<feature type="compositionally biased region" description="Basic residues" evidence="1">
    <location>
        <begin position="77"/>
        <end position="100"/>
    </location>
</feature>
<evidence type="ECO:0000313" key="2">
    <source>
        <dbReference type="EMBL" id="KAL0120693.1"/>
    </source>
</evidence>